<dbReference type="InterPro" id="IPR044432">
    <property type="entry name" value="Set10/Efm1_SET"/>
</dbReference>
<dbReference type="FunCoup" id="Q0UPW0">
    <property type="interactions" value="346"/>
</dbReference>
<dbReference type="VEuPathDB" id="FungiDB:JI435_062040"/>
<gene>
    <name evidence="1" type="ORF">SNOG_06204</name>
</gene>
<accession>Q0UPW0</accession>
<dbReference type="InterPro" id="IPR046341">
    <property type="entry name" value="SET_dom_sf"/>
</dbReference>
<dbReference type="PANTHER" id="PTHR13271">
    <property type="entry name" value="UNCHARACTERIZED PUTATIVE METHYLTRANSFERASE"/>
    <property type="match status" value="1"/>
</dbReference>
<dbReference type="eggNOG" id="KOG1337">
    <property type="taxonomic scope" value="Eukaryota"/>
</dbReference>
<dbReference type="GO" id="GO:0016279">
    <property type="term" value="F:protein-lysine N-methyltransferase activity"/>
    <property type="evidence" value="ECO:0000318"/>
    <property type="project" value="GO_Central"/>
</dbReference>
<dbReference type="Proteomes" id="UP000001055">
    <property type="component" value="Unassembled WGS sequence"/>
</dbReference>
<proteinExistence type="predicted"/>
<dbReference type="KEGG" id="pno:SNOG_06204"/>
<dbReference type="CDD" id="cd19180">
    <property type="entry name" value="SET_SpSET10-like"/>
    <property type="match status" value="1"/>
</dbReference>
<reference evidence="2" key="1">
    <citation type="journal article" date="2007" name="Plant Cell">
        <title>Dothideomycete-plant interactions illuminated by genome sequencing and EST analysis of the wheat pathogen Stagonospora nodorum.</title>
        <authorList>
            <person name="Hane J.K."/>
            <person name="Lowe R.G."/>
            <person name="Solomon P.S."/>
            <person name="Tan K.C."/>
            <person name="Schoch C.L."/>
            <person name="Spatafora J.W."/>
            <person name="Crous P.W."/>
            <person name="Kodira C."/>
            <person name="Birren B.W."/>
            <person name="Galagan J.E."/>
            <person name="Torriani S.F."/>
            <person name="McDonald B.A."/>
            <person name="Oliver R.P."/>
        </authorList>
    </citation>
    <scope>NUCLEOTIDE SEQUENCE [LARGE SCALE GENOMIC DNA]</scope>
    <source>
        <strain evidence="2">SN15 / ATCC MYA-4574 / FGSC 10173</strain>
    </source>
</reference>
<dbReference type="EMBL" id="CH445333">
    <property type="protein sequence ID" value="EAT86035.2"/>
    <property type="molecule type" value="Genomic_DNA"/>
</dbReference>
<dbReference type="InParanoid" id="Q0UPW0"/>
<protein>
    <submittedName>
        <fullName evidence="1">Uncharacterized protein</fullName>
    </submittedName>
</protein>
<dbReference type="Gene3D" id="3.90.1410.10">
    <property type="entry name" value="set domain protein methyltransferase, domain 1"/>
    <property type="match status" value="1"/>
</dbReference>
<dbReference type="FunFam" id="3.90.1410.10:FF:000039">
    <property type="entry name" value="SET domain protein (AFU_orthologue AFUA_4G11040)"/>
    <property type="match status" value="1"/>
</dbReference>
<organism evidence="1 2">
    <name type="scientific">Phaeosphaeria nodorum (strain SN15 / ATCC MYA-4574 / FGSC 10173)</name>
    <name type="common">Glume blotch fungus</name>
    <name type="synonym">Parastagonospora nodorum</name>
    <dbReference type="NCBI Taxonomy" id="321614"/>
    <lineage>
        <taxon>Eukaryota</taxon>
        <taxon>Fungi</taxon>
        <taxon>Dikarya</taxon>
        <taxon>Ascomycota</taxon>
        <taxon>Pezizomycotina</taxon>
        <taxon>Dothideomycetes</taxon>
        <taxon>Pleosporomycetidae</taxon>
        <taxon>Pleosporales</taxon>
        <taxon>Pleosporineae</taxon>
        <taxon>Phaeosphaeriaceae</taxon>
        <taxon>Parastagonospora</taxon>
    </lineage>
</organism>
<evidence type="ECO:0000313" key="1">
    <source>
        <dbReference type="EMBL" id="EAT86035.2"/>
    </source>
</evidence>
<dbReference type="InterPro" id="IPR050600">
    <property type="entry name" value="SETD3_SETD6_MTase"/>
</dbReference>
<dbReference type="SUPFAM" id="SSF82199">
    <property type="entry name" value="SET domain"/>
    <property type="match status" value="1"/>
</dbReference>
<sequence>MSYAVMVEDSMSLESAAHPKVDALIQWFTEHGGQLSDAVQIAFNDSRGFHMRAVRPLQSPVVVTCPLKLTLSCLNLDPEQKHVLFVDSRLQPCQGKIPDHILTYLLLIEQRNKGKESPWHAYIACLPGAESMTTPLWFDDEDMAFLAGTSLAPAAKERKSLYYQQWEQALGIMKDAGVALADEVDFESLLWAATIFTSRAFISTHILPDHETVPLLFPIVDILNHSVSAKVEWEFQPLASFSLKLLEGDTFTAGQELFNNYAPKQNDELLLGYGFCLEHNPIEQFPLKLAFPPMLQEYAEAMGLFKPERVPFGMSTDFLEKNPNTEQHFLRAKDHPFGRYDNCVPFFRGIPPYIVHFFFIQTLLSRELELQDINVQRPGARITLQVLTLLHQAMTQRSQTLPLSFSQEPQNDKQKYAKIYRDGQAKIVHSIRLELQSAIDRIRAPTDQTLPKRGVLFTTDQAIAALTAELPISKSQYFNTGIKKHNLIDESLIWTLLLVTLVAHSLTHKEGPIAAWLCTLYTQHPLPSLEDGIEDADTYTFVDENIGDFCSCEDVLEMLDGVGEKFARVGDDKPALLSEPMENLGVRVIMWAMKVVEREVLPILNDGVVCKCLYMTPWLSGADEDEGDGWMYQE</sequence>
<dbReference type="HOGENOM" id="CLU_425778_0_0_1"/>
<dbReference type="STRING" id="321614.Q0UPW0"/>
<name>Q0UPW0_PHANO</name>
<dbReference type="AlphaFoldDB" id="Q0UPW0"/>
<dbReference type="PANTHER" id="PTHR13271:SF137">
    <property type="entry name" value="SET DOMAIN-CONTAINING PROTEIN"/>
    <property type="match status" value="1"/>
</dbReference>
<dbReference type="GeneID" id="5973466"/>
<dbReference type="RefSeq" id="XP_001796587.1">
    <property type="nucleotide sequence ID" value="XM_001796535.1"/>
</dbReference>
<evidence type="ECO:0000313" key="2">
    <source>
        <dbReference type="Proteomes" id="UP000001055"/>
    </source>
</evidence>